<dbReference type="PANTHER" id="PTHR32552">
    <property type="entry name" value="FERRICHROME IRON RECEPTOR-RELATED"/>
    <property type="match status" value="1"/>
</dbReference>
<keyword evidence="5" id="KW-0410">Iron transport</keyword>
<dbReference type="EMBL" id="JANFPI010000004">
    <property type="protein sequence ID" value="MCX8997957.1"/>
    <property type="molecule type" value="Genomic_DNA"/>
</dbReference>
<comment type="subcellular location">
    <subcellularLocation>
        <location evidence="1 14">Cell outer membrane</location>
        <topology evidence="1 14">Multi-pass membrane protein</topology>
    </subcellularLocation>
</comment>
<sequence length="716" mass="78699">MIKRMKTSTMRAGLGAGVAVLGICAAWSAQAQATGGETTLAPIVVEGDSEDATGPVRGYVAKRTTTGSKTDTPVNEIPQSVSVIGKQEMEDRGTVSKMDQALLYTPGVFAQPYGSDPDTDWVYVRGFNASQTGLFLDNLALTSHSYGNFQIDPFLLERVEVLKGPASVLLGGANAGGVINLVRKRPTDEPYYYTETGINSNGNAFFGFDLSDKVSEDGTVTYRLTGKIAGGDNYTDYSEDLRGFIMPQFTYAPDDATNLTIWAHISGLDQRHTTNGLLPYGGTVVDAGYGRIDRDAFIGQPDFDDGTAVQKMIGYEFEHEFEGGWTFTQNARYANLYKHEKYVYPFDLDQTDATIGVYGEDITSKADAFNIDNRLENEFDLGGTSHRVMAGIDYRYYRLHTDQFATPFGSLPPFDPNNPDYDFPVDLVRNLNQVYTINQVGIYLQDQIKFGDGWIVTLNGRYDYLSNEIEDRFAGTASYSTDDTAWSGRAGLAYEFDNGLTPYVSVASFFSPLVGTSADGPLKPEEGYQYEAGVKYEPTWLDGSLTASVFDITKQNYTVNVPALGDRQVGEVRSRGVEVEGKFNINENWKAIAAASYTDLEFTENPGLVGNTPNVVPNVVASLWLDYTVTQGPLEGLGFGAGVRYRGKSWADDANTLRVPDATVFDAAIRYEKNDWKASLNVANLFDKEYVAGCNTQYFCGYGEARTVTFKVSKVW</sequence>
<feature type="domain" description="TonB-dependent receptor-like beta-barrel" evidence="17">
    <location>
        <begin position="273"/>
        <end position="685"/>
    </location>
</feature>
<evidence type="ECO:0000256" key="10">
    <source>
        <dbReference type="ARBA" id="ARBA00023077"/>
    </source>
</evidence>
<organism evidence="19 20">
    <name type="scientific">Ectorhizobium quercum</name>
    <dbReference type="NCBI Taxonomy" id="2965071"/>
    <lineage>
        <taxon>Bacteria</taxon>
        <taxon>Pseudomonadati</taxon>
        <taxon>Pseudomonadota</taxon>
        <taxon>Alphaproteobacteria</taxon>
        <taxon>Hyphomicrobiales</taxon>
        <taxon>Rhizobiaceae</taxon>
        <taxon>Ectorhizobium</taxon>
    </lineage>
</organism>
<proteinExistence type="inferred from homology"/>
<keyword evidence="10 15" id="KW-0798">TonB box</keyword>
<dbReference type="InterPro" id="IPR012910">
    <property type="entry name" value="Plug_dom"/>
</dbReference>
<evidence type="ECO:0000256" key="8">
    <source>
        <dbReference type="ARBA" id="ARBA00023004"/>
    </source>
</evidence>
<dbReference type="GO" id="GO:0038023">
    <property type="term" value="F:signaling receptor activity"/>
    <property type="evidence" value="ECO:0007669"/>
    <property type="project" value="InterPro"/>
</dbReference>
<evidence type="ECO:0000256" key="6">
    <source>
        <dbReference type="ARBA" id="ARBA00022692"/>
    </source>
</evidence>
<dbReference type="CDD" id="cd01347">
    <property type="entry name" value="ligand_gated_channel"/>
    <property type="match status" value="1"/>
</dbReference>
<feature type="chain" id="PRO_5041901958" evidence="16">
    <location>
        <begin position="32"/>
        <end position="716"/>
    </location>
</feature>
<dbReference type="NCBIfam" id="TIGR01783">
    <property type="entry name" value="TonB-siderophor"/>
    <property type="match status" value="1"/>
</dbReference>
<dbReference type="Gene3D" id="2.40.170.20">
    <property type="entry name" value="TonB-dependent receptor, beta-barrel domain"/>
    <property type="match status" value="1"/>
</dbReference>
<evidence type="ECO:0000256" key="12">
    <source>
        <dbReference type="ARBA" id="ARBA00023170"/>
    </source>
</evidence>
<evidence type="ECO:0000256" key="3">
    <source>
        <dbReference type="ARBA" id="ARBA00022448"/>
    </source>
</evidence>
<keyword evidence="3 14" id="KW-0813">Transport</keyword>
<keyword evidence="11 14" id="KW-0472">Membrane</keyword>
<feature type="domain" description="TonB-dependent receptor plug" evidence="18">
    <location>
        <begin position="74"/>
        <end position="178"/>
    </location>
</feature>
<keyword evidence="6 14" id="KW-0812">Transmembrane</keyword>
<evidence type="ECO:0000256" key="5">
    <source>
        <dbReference type="ARBA" id="ARBA00022496"/>
    </source>
</evidence>
<evidence type="ECO:0000256" key="2">
    <source>
        <dbReference type="ARBA" id="ARBA00009810"/>
    </source>
</evidence>
<comment type="caution">
    <text evidence="19">The sequence shown here is derived from an EMBL/GenBank/DDBJ whole genome shotgun (WGS) entry which is preliminary data.</text>
</comment>
<evidence type="ECO:0000256" key="13">
    <source>
        <dbReference type="ARBA" id="ARBA00023237"/>
    </source>
</evidence>
<evidence type="ECO:0000259" key="17">
    <source>
        <dbReference type="Pfam" id="PF00593"/>
    </source>
</evidence>
<evidence type="ECO:0000256" key="4">
    <source>
        <dbReference type="ARBA" id="ARBA00022452"/>
    </source>
</evidence>
<feature type="signal peptide" evidence="16">
    <location>
        <begin position="1"/>
        <end position="31"/>
    </location>
</feature>
<dbReference type="PANTHER" id="PTHR32552:SF68">
    <property type="entry name" value="FERRICHROME OUTER MEMBRANE TRANSPORTER_PHAGE RECEPTOR"/>
    <property type="match status" value="1"/>
</dbReference>
<comment type="similarity">
    <text evidence="2 14 15">Belongs to the TonB-dependent receptor family.</text>
</comment>
<dbReference type="Pfam" id="PF00593">
    <property type="entry name" value="TonB_dep_Rec_b-barrel"/>
    <property type="match status" value="1"/>
</dbReference>
<dbReference type="NCBIfam" id="NF010651">
    <property type="entry name" value="PRK14050.1"/>
    <property type="match status" value="1"/>
</dbReference>
<dbReference type="PROSITE" id="PS52016">
    <property type="entry name" value="TONB_DEPENDENT_REC_3"/>
    <property type="match status" value="1"/>
</dbReference>
<evidence type="ECO:0000256" key="15">
    <source>
        <dbReference type="RuleBase" id="RU003357"/>
    </source>
</evidence>
<keyword evidence="4 14" id="KW-1134">Transmembrane beta strand</keyword>
<keyword evidence="8" id="KW-0408">Iron</keyword>
<keyword evidence="9" id="KW-0406">Ion transport</keyword>
<evidence type="ECO:0000256" key="7">
    <source>
        <dbReference type="ARBA" id="ARBA00022729"/>
    </source>
</evidence>
<gene>
    <name evidence="19" type="ORF">NOF55_12675</name>
</gene>
<evidence type="ECO:0000313" key="19">
    <source>
        <dbReference type="EMBL" id="MCX8997957.1"/>
    </source>
</evidence>
<dbReference type="InterPro" id="IPR010105">
    <property type="entry name" value="TonB_sidphr_rcpt"/>
</dbReference>
<evidence type="ECO:0000256" key="14">
    <source>
        <dbReference type="PROSITE-ProRule" id="PRU01360"/>
    </source>
</evidence>
<dbReference type="Proteomes" id="UP001208771">
    <property type="component" value="Unassembled WGS sequence"/>
</dbReference>
<dbReference type="InterPro" id="IPR037066">
    <property type="entry name" value="Plug_dom_sf"/>
</dbReference>
<dbReference type="GO" id="GO:0015344">
    <property type="term" value="F:siderophore uptake transmembrane transporter activity"/>
    <property type="evidence" value="ECO:0007669"/>
    <property type="project" value="TreeGrafter"/>
</dbReference>
<accession>A0AAE3SV95</accession>
<name>A0AAE3SV95_9HYPH</name>
<dbReference type="InterPro" id="IPR039426">
    <property type="entry name" value="TonB-dep_rcpt-like"/>
</dbReference>
<evidence type="ECO:0000256" key="11">
    <source>
        <dbReference type="ARBA" id="ARBA00023136"/>
    </source>
</evidence>
<dbReference type="SUPFAM" id="SSF56935">
    <property type="entry name" value="Porins"/>
    <property type="match status" value="1"/>
</dbReference>
<keyword evidence="7 16" id="KW-0732">Signal</keyword>
<evidence type="ECO:0000256" key="16">
    <source>
        <dbReference type="SAM" id="SignalP"/>
    </source>
</evidence>
<protein>
    <submittedName>
        <fullName evidence="19">TonB-dependent siderophore receptor</fullName>
    </submittedName>
</protein>
<dbReference type="FunFam" id="2.170.130.10:FF:000001">
    <property type="entry name" value="Catecholate siderophore TonB-dependent receptor"/>
    <property type="match status" value="1"/>
</dbReference>
<keyword evidence="20" id="KW-1185">Reference proteome</keyword>
<evidence type="ECO:0000313" key="20">
    <source>
        <dbReference type="Proteomes" id="UP001208771"/>
    </source>
</evidence>
<dbReference type="Pfam" id="PF07715">
    <property type="entry name" value="Plug"/>
    <property type="match status" value="1"/>
</dbReference>
<evidence type="ECO:0000256" key="1">
    <source>
        <dbReference type="ARBA" id="ARBA00004571"/>
    </source>
</evidence>
<dbReference type="InterPro" id="IPR000531">
    <property type="entry name" value="Beta-barrel_TonB"/>
</dbReference>
<evidence type="ECO:0000256" key="9">
    <source>
        <dbReference type="ARBA" id="ARBA00023065"/>
    </source>
</evidence>
<dbReference type="InterPro" id="IPR036942">
    <property type="entry name" value="Beta-barrel_TonB_sf"/>
</dbReference>
<evidence type="ECO:0000259" key="18">
    <source>
        <dbReference type="Pfam" id="PF07715"/>
    </source>
</evidence>
<dbReference type="AlphaFoldDB" id="A0AAE3SV95"/>
<dbReference type="GO" id="GO:0009279">
    <property type="term" value="C:cell outer membrane"/>
    <property type="evidence" value="ECO:0007669"/>
    <property type="project" value="UniProtKB-SubCell"/>
</dbReference>
<keyword evidence="13 14" id="KW-0998">Cell outer membrane</keyword>
<keyword evidence="12 19" id="KW-0675">Receptor</keyword>
<dbReference type="Gene3D" id="2.170.130.10">
    <property type="entry name" value="TonB-dependent receptor, plug domain"/>
    <property type="match status" value="1"/>
</dbReference>
<dbReference type="GO" id="GO:0015891">
    <property type="term" value="P:siderophore transport"/>
    <property type="evidence" value="ECO:0007669"/>
    <property type="project" value="InterPro"/>
</dbReference>
<reference evidence="19" key="1">
    <citation type="submission" date="2022-07" db="EMBL/GenBank/DDBJ databases">
        <title>Ectorhizobium quercum gen.nov., sp. nov.</title>
        <authorList>
            <person name="Ma T."/>
            <person name="Li Y."/>
        </authorList>
    </citation>
    <scope>NUCLEOTIDE SEQUENCE</scope>
    <source>
        <strain evidence="19">BDR2-2</strain>
    </source>
</reference>